<evidence type="ECO:0000313" key="3">
    <source>
        <dbReference type="Proteomes" id="UP000186817"/>
    </source>
</evidence>
<sequence>MKKRRKSSHPEDTESESDIPDKKAKPSKKDRENAAAERVSRKQKAKPSKEEKEDAAARRASEIRSEVSAYNPEEIWEDYDEEKRQEYGATGVPVPTCGQARPRRKSALVTSSERRQRHEDEAWANWLASFDSDDASKENDSILILRDPWIGLILSGSKTLEIRGARLRPQTMWLGSRGLIFGQAHIESAREIETDETWQELYPQHRWDRSTRPYTRTSAMHLTEVQRLNRPQHYRHSRGAIGIVKYHKPEASGIATGSKPAAATASSKRKPRQVYAKPEVSKDAPAQHAPAAGATTAKQRSGDKRTTPVALGNVPRKRQRKTTKQDEDKTGKRRSRTYEICRGLDGMTGVSFRHR</sequence>
<comment type="caution">
    <text evidence="2">The sequence shown here is derived from an EMBL/GenBank/DDBJ whole genome shotgun (WGS) entry which is preliminary data.</text>
</comment>
<feature type="compositionally biased region" description="Low complexity" evidence="1">
    <location>
        <begin position="284"/>
        <end position="297"/>
    </location>
</feature>
<gene>
    <name evidence="2" type="ORF">AK812_SmicGene23630</name>
</gene>
<feature type="region of interest" description="Disordered" evidence="1">
    <location>
        <begin position="1"/>
        <end position="72"/>
    </location>
</feature>
<organism evidence="2 3">
    <name type="scientific">Symbiodinium microadriaticum</name>
    <name type="common">Dinoflagellate</name>
    <name type="synonym">Zooxanthella microadriatica</name>
    <dbReference type="NCBI Taxonomy" id="2951"/>
    <lineage>
        <taxon>Eukaryota</taxon>
        <taxon>Sar</taxon>
        <taxon>Alveolata</taxon>
        <taxon>Dinophyceae</taxon>
        <taxon>Suessiales</taxon>
        <taxon>Symbiodiniaceae</taxon>
        <taxon>Symbiodinium</taxon>
    </lineage>
</organism>
<evidence type="ECO:0000256" key="1">
    <source>
        <dbReference type="SAM" id="MobiDB-lite"/>
    </source>
</evidence>
<dbReference type="OrthoDB" id="419227at2759"/>
<feature type="compositionally biased region" description="Basic and acidic residues" evidence="1">
    <location>
        <begin position="47"/>
        <end position="65"/>
    </location>
</feature>
<accession>A0A1Q9DGQ2</accession>
<dbReference type="EMBL" id="LSRX01000546">
    <property type="protein sequence ID" value="OLP94364.1"/>
    <property type="molecule type" value="Genomic_DNA"/>
</dbReference>
<proteinExistence type="predicted"/>
<feature type="region of interest" description="Disordered" evidence="1">
    <location>
        <begin position="252"/>
        <end position="340"/>
    </location>
</feature>
<name>A0A1Q9DGQ2_SYMMI</name>
<dbReference type="AlphaFoldDB" id="A0A1Q9DGQ2"/>
<dbReference type="SUPFAM" id="SSF88697">
    <property type="entry name" value="PUA domain-like"/>
    <property type="match status" value="1"/>
</dbReference>
<feature type="compositionally biased region" description="Basic and acidic residues" evidence="1">
    <location>
        <begin position="19"/>
        <end position="40"/>
    </location>
</feature>
<protein>
    <submittedName>
        <fullName evidence="2">Uncharacterized protein</fullName>
    </submittedName>
</protein>
<dbReference type="Gene3D" id="2.30.130.30">
    <property type="entry name" value="Hypothetical protein"/>
    <property type="match status" value="1"/>
</dbReference>
<dbReference type="InterPro" id="IPR015947">
    <property type="entry name" value="PUA-like_sf"/>
</dbReference>
<reference evidence="2 3" key="1">
    <citation type="submission" date="2016-02" db="EMBL/GenBank/DDBJ databases">
        <title>Genome analysis of coral dinoflagellate symbionts highlights evolutionary adaptations to a symbiotic lifestyle.</title>
        <authorList>
            <person name="Aranda M."/>
            <person name="Li Y."/>
            <person name="Liew Y.J."/>
            <person name="Baumgarten S."/>
            <person name="Simakov O."/>
            <person name="Wilson M."/>
            <person name="Piel J."/>
            <person name="Ashoor H."/>
            <person name="Bougouffa S."/>
            <person name="Bajic V.B."/>
            <person name="Ryu T."/>
            <person name="Ravasi T."/>
            <person name="Bayer T."/>
            <person name="Micklem G."/>
            <person name="Kim H."/>
            <person name="Bhak J."/>
            <person name="Lajeunesse T.C."/>
            <person name="Voolstra C.R."/>
        </authorList>
    </citation>
    <scope>NUCLEOTIDE SEQUENCE [LARGE SCALE GENOMIC DNA]</scope>
    <source>
        <strain evidence="2 3">CCMP2467</strain>
    </source>
</reference>
<feature type="region of interest" description="Disordered" evidence="1">
    <location>
        <begin position="90"/>
        <end position="113"/>
    </location>
</feature>
<dbReference type="Proteomes" id="UP000186817">
    <property type="component" value="Unassembled WGS sequence"/>
</dbReference>
<evidence type="ECO:0000313" key="2">
    <source>
        <dbReference type="EMBL" id="OLP94364.1"/>
    </source>
</evidence>
<keyword evidence="3" id="KW-1185">Reference proteome</keyword>